<dbReference type="GO" id="GO:0080120">
    <property type="term" value="P:CAAX-box protein maturation"/>
    <property type="evidence" value="ECO:0007669"/>
    <property type="project" value="UniProtKB-ARBA"/>
</dbReference>
<feature type="transmembrane region" description="Helical" evidence="1">
    <location>
        <begin position="9"/>
        <end position="26"/>
    </location>
</feature>
<feature type="transmembrane region" description="Helical" evidence="1">
    <location>
        <begin position="102"/>
        <end position="122"/>
    </location>
</feature>
<dbReference type="EMBL" id="SIRS01000001">
    <property type="protein sequence ID" value="TBN18986.1"/>
    <property type="molecule type" value="Genomic_DNA"/>
</dbReference>
<sequence length="208" mass="24548">MKSISYKCIELFIIFILIPVSFAFNYSMYIKLTIGLLGFIYVVYVLLKVELERFKIAQNLNWKLFWKQTSIRFLVIALLTTVFLWITNKEDLFVVLLRKPKLWVFILFIYSFFSVYPQELIYRTLFFKRYSNLFKSKTLLVFVNAILFALAHIFFKNTLVIIFTFFGGILFALTYLKTKSTLLVSIEHAIYGCWLFTVGIGEMLGFPS</sequence>
<dbReference type="Proteomes" id="UP000292372">
    <property type="component" value="Unassembled WGS sequence"/>
</dbReference>
<keyword evidence="3" id="KW-0482">Metalloprotease</keyword>
<keyword evidence="1" id="KW-0812">Transmembrane</keyword>
<name>A0A4Q9FT74_9FLAO</name>
<evidence type="ECO:0000313" key="4">
    <source>
        <dbReference type="Proteomes" id="UP000292372"/>
    </source>
</evidence>
<keyword evidence="3" id="KW-0378">Hydrolase</keyword>
<feature type="transmembrane region" description="Helical" evidence="1">
    <location>
        <begin position="32"/>
        <end position="49"/>
    </location>
</feature>
<accession>A0A4Q9FT74</accession>
<dbReference type="RefSeq" id="WP_130935501.1">
    <property type="nucleotide sequence ID" value="NZ_BMEE01000001.1"/>
</dbReference>
<keyword evidence="4" id="KW-1185">Reference proteome</keyword>
<feature type="transmembrane region" description="Helical" evidence="1">
    <location>
        <begin position="70"/>
        <end position="87"/>
    </location>
</feature>
<keyword evidence="3" id="KW-0645">Protease</keyword>
<keyword evidence="1" id="KW-0472">Membrane</keyword>
<dbReference type="GO" id="GO:0006508">
    <property type="term" value="P:proteolysis"/>
    <property type="evidence" value="ECO:0007669"/>
    <property type="project" value="UniProtKB-KW"/>
</dbReference>
<feature type="transmembrane region" description="Helical" evidence="1">
    <location>
        <begin position="188"/>
        <end position="206"/>
    </location>
</feature>
<feature type="transmembrane region" description="Helical" evidence="1">
    <location>
        <begin position="159"/>
        <end position="176"/>
    </location>
</feature>
<gene>
    <name evidence="3" type="ORF">EYD46_02670</name>
</gene>
<organism evidence="3 4">
    <name type="scientific">Hyunsoonleella pacifica</name>
    <dbReference type="NCBI Taxonomy" id="1080224"/>
    <lineage>
        <taxon>Bacteria</taxon>
        <taxon>Pseudomonadati</taxon>
        <taxon>Bacteroidota</taxon>
        <taxon>Flavobacteriia</taxon>
        <taxon>Flavobacteriales</taxon>
        <taxon>Flavobacteriaceae</taxon>
    </lineage>
</organism>
<keyword evidence="1" id="KW-1133">Transmembrane helix</keyword>
<evidence type="ECO:0000256" key="1">
    <source>
        <dbReference type="SAM" id="Phobius"/>
    </source>
</evidence>
<evidence type="ECO:0000313" key="3">
    <source>
        <dbReference type="EMBL" id="TBN18986.1"/>
    </source>
</evidence>
<comment type="caution">
    <text evidence="3">The sequence shown here is derived from an EMBL/GenBank/DDBJ whole genome shotgun (WGS) entry which is preliminary data.</text>
</comment>
<dbReference type="AlphaFoldDB" id="A0A4Q9FT74"/>
<feature type="transmembrane region" description="Helical" evidence="1">
    <location>
        <begin position="134"/>
        <end position="153"/>
    </location>
</feature>
<dbReference type="OrthoDB" id="9805801at2"/>
<dbReference type="Pfam" id="PF02517">
    <property type="entry name" value="Rce1-like"/>
    <property type="match status" value="1"/>
</dbReference>
<reference evidence="3 4" key="1">
    <citation type="journal article" date="2015" name="Int. J. Syst. Evol. Microbiol.">
        <title>Hyunsoonleella pacifica sp. nov., isolated from seawater of South Pacific Gyre.</title>
        <authorList>
            <person name="Gao X."/>
            <person name="Zhang Z."/>
            <person name="Dai X."/>
            <person name="Zhang X.H."/>
        </authorList>
    </citation>
    <scope>NUCLEOTIDE SEQUENCE [LARGE SCALE GENOMIC DNA]</scope>
    <source>
        <strain evidence="3 4">SW033</strain>
    </source>
</reference>
<proteinExistence type="predicted"/>
<protein>
    <submittedName>
        <fullName evidence="3">CPBP family intramembrane metalloprotease</fullName>
    </submittedName>
</protein>
<dbReference type="GO" id="GO:0008237">
    <property type="term" value="F:metallopeptidase activity"/>
    <property type="evidence" value="ECO:0007669"/>
    <property type="project" value="UniProtKB-KW"/>
</dbReference>
<feature type="domain" description="CAAX prenyl protease 2/Lysostaphin resistance protein A-like" evidence="2">
    <location>
        <begin position="102"/>
        <end position="191"/>
    </location>
</feature>
<dbReference type="GO" id="GO:0004175">
    <property type="term" value="F:endopeptidase activity"/>
    <property type="evidence" value="ECO:0007669"/>
    <property type="project" value="UniProtKB-ARBA"/>
</dbReference>
<dbReference type="InterPro" id="IPR003675">
    <property type="entry name" value="Rce1/LyrA-like_dom"/>
</dbReference>
<evidence type="ECO:0000259" key="2">
    <source>
        <dbReference type="Pfam" id="PF02517"/>
    </source>
</evidence>